<keyword evidence="1" id="KW-0328">Glycosyltransferase</keyword>
<dbReference type="GO" id="GO:0016757">
    <property type="term" value="F:glycosyltransferase activity"/>
    <property type="evidence" value="ECO:0007669"/>
    <property type="project" value="UniProtKB-KW"/>
</dbReference>
<evidence type="ECO:0000313" key="4">
    <source>
        <dbReference type="Proteomes" id="UP001063698"/>
    </source>
</evidence>
<dbReference type="Proteomes" id="UP001063698">
    <property type="component" value="Chromosome"/>
</dbReference>
<protein>
    <recommendedName>
        <fullName evidence="5">Glycosidase</fullName>
    </recommendedName>
</protein>
<organism evidence="3 4">
    <name type="scientific">Ignicoccus pacificus DSM 13166</name>
    <dbReference type="NCBI Taxonomy" id="940294"/>
    <lineage>
        <taxon>Archaea</taxon>
        <taxon>Thermoproteota</taxon>
        <taxon>Thermoprotei</taxon>
        <taxon>Desulfurococcales</taxon>
        <taxon>Desulfurococcaceae</taxon>
        <taxon>Ignicoccus</taxon>
    </lineage>
</organism>
<sequence>MRDRIDVELFERVGVIPPQRIHIKNHPLGTPTTAFNPGLTFDGENFHIYPRIVAGYYMYVSAIAHIEVPLYDMESGIVNFSHYPADLVVCPTGPFDIWGAEDPRVNFVGSREVMVYTGRTINYFDPSKRSWRTSPIIAVRDGYGFRKIGMMRKDLENIISDKDAFVVEADGSVYLFHRPHVNVNGKEEFYMSISKIENWEELNEISDEPLGSCGGGTPKEMKLSKDIFKMYPAKWEERIGWGPPPIEVEPNTFLALVHAMDGIDKAYKAFLLMFKIKGDTVEVIGESPGYVLTPTLTYEIYGDRPLVTFPTGMVLVDGTVYITYGAADAVIGIARADLSALMAVIKYL</sequence>
<dbReference type="KEGG" id="ipc:IPA_09750"/>
<keyword evidence="4" id="KW-1185">Reference proteome</keyword>
<proteinExistence type="predicted"/>
<evidence type="ECO:0000256" key="1">
    <source>
        <dbReference type="ARBA" id="ARBA00022676"/>
    </source>
</evidence>
<keyword evidence="2" id="KW-0808">Transferase</keyword>
<dbReference type="InterPro" id="IPR007184">
    <property type="entry name" value="Mannoside_phosphorylase"/>
</dbReference>
<evidence type="ECO:0008006" key="5">
    <source>
        <dbReference type="Google" id="ProtNLM"/>
    </source>
</evidence>
<dbReference type="InterPro" id="IPR023296">
    <property type="entry name" value="Glyco_hydro_beta-prop_sf"/>
</dbReference>
<dbReference type="SUPFAM" id="SSF75005">
    <property type="entry name" value="Arabinanase/levansucrase/invertase"/>
    <property type="match status" value="1"/>
</dbReference>
<evidence type="ECO:0000256" key="2">
    <source>
        <dbReference type="ARBA" id="ARBA00022679"/>
    </source>
</evidence>
<accession>A0A977PKJ7</accession>
<gene>
    <name evidence="3" type="ORF">IPA_09750</name>
</gene>
<dbReference type="Gene3D" id="2.115.10.20">
    <property type="entry name" value="Glycosyl hydrolase domain, family 43"/>
    <property type="match status" value="1"/>
</dbReference>
<name>A0A977PKJ7_9CREN</name>
<dbReference type="Pfam" id="PF04041">
    <property type="entry name" value="Glyco_hydro_130"/>
    <property type="match status" value="1"/>
</dbReference>
<evidence type="ECO:0000313" key="3">
    <source>
        <dbReference type="EMBL" id="UXD22936.1"/>
    </source>
</evidence>
<dbReference type="PANTHER" id="PTHR34106:SF5">
    <property type="entry name" value="GLYCOSIDASE"/>
    <property type="match status" value="1"/>
</dbReference>
<dbReference type="EMBL" id="CP006868">
    <property type="protein sequence ID" value="UXD22936.1"/>
    <property type="molecule type" value="Genomic_DNA"/>
</dbReference>
<reference evidence="3" key="1">
    <citation type="submission" date="2013-11" db="EMBL/GenBank/DDBJ databases">
        <title>Comparative genomics of Ignicoccus.</title>
        <authorList>
            <person name="Podar M."/>
        </authorList>
    </citation>
    <scope>NUCLEOTIDE SEQUENCE</scope>
    <source>
        <strain evidence="3">DSM 13166</strain>
    </source>
</reference>
<dbReference type="PANTHER" id="PTHR34106">
    <property type="entry name" value="GLYCOSIDASE"/>
    <property type="match status" value="1"/>
</dbReference>
<dbReference type="AlphaFoldDB" id="A0A977PKJ7"/>